<dbReference type="EMBL" id="JACGWN010000005">
    <property type="protein sequence ID" value="KAL0448778.1"/>
    <property type="molecule type" value="Genomic_DNA"/>
</dbReference>
<dbReference type="AlphaFoldDB" id="A0AAW2X4T6"/>
<comment type="caution">
    <text evidence="1">The sequence shown here is derived from an EMBL/GenBank/DDBJ whole genome shotgun (WGS) entry which is preliminary data.</text>
</comment>
<evidence type="ECO:0000313" key="1">
    <source>
        <dbReference type="EMBL" id="KAL0448778.1"/>
    </source>
</evidence>
<proteinExistence type="predicted"/>
<reference evidence="1" key="2">
    <citation type="journal article" date="2024" name="Plant">
        <title>Genomic evolution and insights into agronomic trait innovations of Sesamum species.</title>
        <authorList>
            <person name="Miao H."/>
            <person name="Wang L."/>
            <person name="Qu L."/>
            <person name="Liu H."/>
            <person name="Sun Y."/>
            <person name="Le M."/>
            <person name="Wang Q."/>
            <person name="Wei S."/>
            <person name="Zheng Y."/>
            <person name="Lin W."/>
            <person name="Duan Y."/>
            <person name="Cao H."/>
            <person name="Xiong S."/>
            <person name="Wang X."/>
            <person name="Wei L."/>
            <person name="Li C."/>
            <person name="Ma Q."/>
            <person name="Ju M."/>
            <person name="Zhao R."/>
            <person name="Li G."/>
            <person name="Mu C."/>
            <person name="Tian Q."/>
            <person name="Mei H."/>
            <person name="Zhang T."/>
            <person name="Gao T."/>
            <person name="Zhang H."/>
        </authorList>
    </citation>
    <scope>NUCLEOTIDE SEQUENCE</scope>
    <source>
        <strain evidence="1">KEN1</strain>
    </source>
</reference>
<sequence length="109" mass="12070">MHGPTSGSLLQAVDGPLETTHLLFFSNGSETLRLIHKDLFLNETIEESHFYLHLPYLIVIPCCCGKQYPNGLGHGQGRVGFLKVDPGSLSIPSRELQAYVCRYICIPQA</sequence>
<reference evidence="1" key="1">
    <citation type="submission" date="2020-06" db="EMBL/GenBank/DDBJ databases">
        <authorList>
            <person name="Li T."/>
            <person name="Hu X."/>
            <person name="Zhang T."/>
            <person name="Song X."/>
            <person name="Zhang H."/>
            <person name="Dai N."/>
            <person name="Sheng W."/>
            <person name="Hou X."/>
            <person name="Wei L."/>
        </authorList>
    </citation>
    <scope>NUCLEOTIDE SEQUENCE</scope>
    <source>
        <strain evidence="1">KEN1</strain>
        <tissue evidence="1">Leaf</tissue>
    </source>
</reference>
<name>A0AAW2X4T6_9LAMI</name>
<protein>
    <submittedName>
        <fullName evidence="1">Uncharacterized protein</fullName>
    </submittedName>
</protein>
<organism evidence="1">
    <name type="scientific">Sesamum latifolium</name>
    <dbReference type="NCBI Taxonomy" id="2727402"/>
    <lineage>
        <taxon>Eukaryota</taxon>
        <taxon>Viridiplantae</taxon>
        <taxon>Streptophyta</taxon>
        <taxon>Embryophyta</taxon>
        <taxon>Tracheophyta</taxon>
        <taxon>Spermatophyta</taxon>
        <taxon>Magnoliopsida</taxon>
        <taxon>eudicotyledons</taxon>
        <taxon>Gunneridae</taxon>
        <taxon>Pentapetalae</taxon>
        <taxon>asterids</taxon>
        <taxon>lamiids</taxon>
        <taxon>Lamiales</taxon>
        <taxon>Pedaliaceae</taxon>
        <taxon>Sesamum</taxon>
    </lineage>
</organism>
<accession>A0AAW2X4T6</accession>
<gene>
    <name evidence="1" type="ORF">Slati_1434200</name>
</gene>